<name>A0ABU9WG62_9BURK</name>
<gene>
    <name evidence="1" type="ORF">VOI36_14145</name>
</gene>
<keyword evidence="2" id="KW-1185">Reference proteome</keyword>
<proteinExistence type="predicted"/>
<evidence type="ECO:0000313" key="2">
    <source>
        <dbReference type="Proteomes" id="UP001466933"/>
    </source>
</evidence>
<comment type="caution">
    <text evidence="1">The sequence shown here is derived from an EMBL/GenBank/DDBJ whole genome shotgun (WGS) entry which is preliminary data.</text>
</comment>
<dbReference type="Proteomes" id="UP001466933">
    <property type="component" value="Unassembled WGS sequence"/>
</dbReference>
<dbReference type="EMBL" id="JBCPYA010000004">
    <property type="protein sequence ID" value="MEN2471034.1"/>
    <property type="molecule type" value="Genomic_DNA"/>
</dbReference>
<evidence type="ECO:0000313" key="1">
    <source>
        <dbReference type="EMBL" id="MEN2471034.1"/>
    </source>
</evidence>
<accession>A0ABU9WG62</accession>
<dbReference type="RefSeq" id="WP_343492378.1">
    <property type="nucleotide sequence ID" value="NZ_JBCPYA010000004.1"/>
</dbReference>
<sequence length="135" mass="15008">MASPLFDVARRSSTFMPTFHPPSDSPSFGLLPAAQPGRHRHRINPKISFQIQLAIRIERITFEFQFILFQGIVPAGAARCHTGNPCARTFRQLSAGGRNLVFRMTIRRSLHGDVNGAVHLGADDSKEKILPSNFI</sequence>
<organism evidence="1 2">
    <name type="scientific">Burkholderia theae</name>
    <dbReference type="NCBI Taxonomy" id="3143496"/>
    <lineage>
        <taxon>Bacteria</taxon>
        <taxon>Pseudomonadati</taxon>
        <taxon>Pseudomonadota</taxon>
        <taxon>Betaproteobacteria</taxon>
        <taxon>Burkholderiales</taxon>
        <taxon>Burkholderiaceae</taxon>
        <taxon>Burkholderia</taxon>
    </lineage>
</organism>
<protein>
    <submittedName>
        <fullName evidence="1">Uncharacterized protein</fullName>
    </submittedName>
</protein>
<reference evidence="1 2" key="1">
    <citation type="submission" date="2024-05" db="EMBL/GenBank/DDBJ databases">
        <title>Burkholderia sp. Nov. a novel bacteria isolated from rhizosphere soil of Camellia sinensis.</title>
        <authorList>
            <person name="Dong Y."/>
        </authorList>
    </citation>
    <scope>NUCLEOTIDE SEQUENCE [LARGE SCALE GENOMIC DNA]</scope>
    <source>
        <strain evidence="1 2">GS2Y</strain>
    </source>
</reference>